<evidence type="ECO:0000313" key="8">
    <source>
        <dbReference type="Proteomes" id="UP001392437"/>
    </source>
</evidence>
<dbReference type="GO" id="GO:0022857">
    <property type="term" value="F:transmembrane transporter activity"/>
    <property type="evidence" value="ECO:0007669"/>
    <property type="project" value="TreeGrafter"/>
</dbReference>
<keyword evidence="3 6" id="KW-0812">Transmembrane</keyword>
<reference evidence="7 8" key="1">
    <citation type="submission" date="2023-01" db="EMBL/GenBank/DDBJ databases">
        <title>Analysis of 21 Apiospora genomes using comparative genomics revels a genus with tremendous synthesis potential of carbohydrate active enzymes and secondary metabolites.</title>
        <authorList>
            <person name="Sorensen T."/>
        </authorList>
    </citation>
    <scope>NUCLEOTIDE SEQUENCE [LARGE SCALE GENOMIC DNA]</scope>
    <source>
        <strain evidence="7 8">CBS 117206</strain>
    </source>
</reference>
<evidence type="ECO:0000256" key="2">
    <source>
        <dbReference type="ARBA" id="ARBA00022448"/>
    </source>
</evidence>
<keyword evidence="4 6" id="KW-1133">Transmembrane helix</keyword>
<feature type="transmembrane region" description="Helical" evidence="6">
    <location>
        <begin position="90"/>
        <end position="115"/>
    </location>
</feature>
<dbReference type="Proteomes" id="UP001392437">
    <property type="component" value="Unassembled WGS sequence"/>
</dbReference>
<keyword evidence="5 6" id="KW-0472">Membrane</keyword>
<protein>
    <recommendedName>
        <fullName evidence="9">Major Facilitator Superfamily protein</fullName>
    </recommendedName>
</protein>
<name>A0AAW0R576_9PEZI</name>
<keyword evidence="8" id="KW-1185">Reference proteome</keyword>
<comment type="caution">
    <text evidence="7">The sequence shown here is derived from an EMBL/GenBank/DDBJ whole genome shotgun (WGS) entry which is preliminary data.</text>
</comment>
<dbReference type="PANTHER" id="PTHR43791:SF38">
    <property type="entry name" value="MAJOR FACILITATOR SUPERFAMILY (MFS) PROFILE DOMAIN-CONTAINING PROTEIN"/>
    <property type="match status" value="1"/>
</dbReference>
<proteinExistence type="predicted"/>
<evidence type="ECO:0000256" key="3">
    <source>
        <dbReference type="ARBA" id="ARBA00022692"/>
    </source>
</evidence>
<organism evidence="7 8">
    <name type="scientific">Apiospora kogelbergensis</name>
    <dbReference type="NCBI Taxonomy" id="1337665"/>
    <lineage>
        <taxon>Eukaryota</taxon>
        <taxon>Fungi</taxon>
        <taxon>Dikarya</taxon>
        <taxon>Ascomycota</taxon>
        <taxon>Pezizomycotina</taxon>
        <taxon>Sordariomycetes</taxon>
        <taxon>Xylariomycetidae</taxon>
        <taxon>Amphisphaeriales</taxon>
        <taxon>Apiosporaceae</taxon>
        <taxon>Apiospora</taxon>
    </lineage>
</organism>
<dbReference type="GO" id="GO:0016020">
    <property type="term" value="C:membrane"/>
    <property type="evidence" value="ECO:0007669"/>
    <property type="project" value="UniProtKB-SubCell"/>
</dbReference>
<evidence type="ECO:0000256" key="1">
    <source>
        <dbReference type="ARBA" id="ARBA00004141"/>
    </source>
</evidence>
<comment type="subcellular location">
    <subcellularLocation>
        <location evidence="1">Membrane</location>
        <topology evidence="1">Multi-pass membrane protein</topology>
    </subcellularLocation>
</comment>
<dbReference type="PANTHER" id="PTHR43791">
    <property type="entry name" value="PERMEASE-RELATED"/>
    <property type="match status" value="1"/>
</dbReference>
<evidence type="ECO:0008006" key="9">
    <source>
        <dbReference type="Google" id="ProtNLM"/>
    </source>
</evidence>
<evidence type="ECO:0000256" key="5">
    <source>
        <dbReference type="ARBA" id="ARBA00023136"/>
    </source>
</evidence>
<gene>
    <name evidence="7" type="ORF">PG999_003984</name>
</gene>
<evidence type="ECO:0000256" key="6">
    <source>
        <dbReference type="SAM" id="Phobius"/>
    </source>
</evidence>
<dbReference type="EMBL" id="JAQQWP010000003">
    <property type="protein sequence ID" value="KAK8124066.1"/>
    <property type="molecule type" value="Genomic_DNA"/>
</dbReference>
<sequence length="122" mass="13142">MGVACLCSIITCAVYDFKARYALLVIMASGLWASNGLSLAYASSTFTTMTAEVRGISLAFVNAMLIRGLQGNLAQIYGSYLFPSKDSPKYLMGFGVISGLCFTGVLSYLALFVLLKRPTARR</sequence>
<feature type="transmembrane region" description="Helical" evidence="6">
    <location>
        <begin position="21"/>
        <end position="41"/>
    </location>
</feature>
<evidence type="ECO:0000313" key="7">
    <source>
        <dbReference type="EMBL" id="KAK8124066.1"/>
    </source>
</evidence>
<accession>A0AAW0R576</accession>
<keyword evidence="2" id="KW-0813">Transport</keyword>
<evidence type="ECO:0000256" key="4">
    <source>
        <dbReference type="ARBA" id="ARBA00022989"/>
    </source>
</evidence>
<dbReference type="AlphaFoldDB" id="A0AAW0R576"/>